<dbReference type="SUPFAM" id="SSF49899">
    <property type="entry name" value="Concanavalin A-like lectins/glucanases"/>
    <property type="match status" value="1"/>
</dbReference>
<evidence type="ECO:0000256" key="7">
    <source>
        <dbReference type="ARBA" id="ARBA00033367"/>
    </source>
</evidence>
<dbReference type="EC" id="3.2.1.26" evidence="3 8"/>
<dbReference type="RefSeq" id="WP_092356983.1">
    <property type="nucleotide sequence ID" value="NZ_FOIN01000065.1"/>
</dbReference>
<comment type="subcellular location">
    <subcellularLocation>
        <location evidence="9">Cytoplasm</location>
    </subcellularLocation>
</comment>
<evidence type="ECO:0000256" key="4">
    <source>
        <dbReference type="ARBA" id="ARBA00019623"/>
    </source>
</evidence>
<evidence type="ECO:0000256" key="6">
    <source>
        <dbReference type="ARBA" id="ARBA00023295"/>
    </source>
</evidence>
<keyword evidence="9" id="KW-0119">Carbohydrate metabolism</keyword>
<dbReference type="CDD" id="cd18623">
    <property type="entry name" value="GH32_ScrB-like"/>
    <property type="match status" value="1"/>
</dbReference>
<dbReference type="AlphaFoldDB" id="A0A1I0HX78"/>
<gene>
    <name evidence="12" type="ORF">SAMN04489758_1654</name>
</gene>
<feature type="domain" description="Glycosyl hydrolase family 32 N-terminal" evidence="10">
    <location>
        <begin position="26"/>
        <end position="333"/>
    </location>
</feature>
<reference evidence="13" key="1">
    <citation type="submission" date="2016-10" db="EMBL/GenBank/DDBJ databases">
        <authorList>
            <person name="Varghese N."/>
            <person name="Submissions S."/>
        </authorList>
    </citation>
    <scope>NUCLEOTIDE SEQUENCE [LARGE SCALE GENOMIC DNA]</scope>
    <source>
        <strain evidence="13">DSM 1551</strain>
    </source>
</reference>
<dbReference type="SMART" id="SM00640">
    <property type="entry name" value="Glyco_32"/>
    <property type="match status" value="1"/>
</dbReference>
<dbReference type="Gene3D" id="2.115.10.20">
    <property type="entry name" value="Glycosyl hydrolase domain, family 43"/>
    <property type="match status" value="1"/>
</dbReference>
<name>A0A1I0HX78_9FIRM</name>
<comment type="similarity">
    <text evidence="2 8">Belongs to the glycosyl hydrolase 32 family.</text>
</comment>
<dbReference type="PANTHER" id="PTHR43101:SF1">
    <property type="entry name" value="BETA-FRUCTOSIDASE"/>
    <property type="match status" value="1"/>
</dbReference>
<dbReference type="InterPro" id="IPR013189">
    <property type="entry name" value="Glyco_hydro_32_C"/>
</dbReference>
<dbReference type="InterPro" id="IPR013320">
    <property type="entry name" value="ConA-like_dom_sf"/>
</dbReference>
<sequence length="464" mass="54672">MVCLNNEQIKKLEKQAVQDEYRLHYHLMPPIGWLNDPNGLCQFNGKYHLYYQYTPDNCLGGSKYWGHYSTQDFITFKNESVALYPNSSLDKGGVYSGSAMIKDNKMYVYYTGNVKHIGNYDYVNTGREHNTIMVTSDDGIKFNDKICLMKNTDYPDDLTLHVRDPQILKNGNHYNMILGARTKEDVGCCLLYRSEDLKNWKYINRIVSKQPFGYMWECPNLVKFGQQTILFCCPQGVENQGYNYENLYQNGYYLINGDIEDKYELSEFIEFDHGFDYYAPQLFVDENKRVIIIGWMGLPDVPYSNPTIDKGWQHALALPRELTFKNNKVYQYPIEETKKLRREKQVINLQKSFVLKNNCFELYLPINNQEFTLRLRNDVVVDYHNQLLTFKMKESGYGRDIRHIIIKEVQEITIFSDSSSLELFINHGEYAFTTRVYDHSSNLEIDVKRDIQCIYYELNSYKII</sequence>
<proteinExistence type="inferred from homology"/>
<dbReference type="InterPro" id="IPR023296">
    <property type="entry name" value="Glyco_hydro_beta-prop_sf"/>
</dbReference>
<dbReference type="Pfam" id="PF00251">
    <property type="entry name" value="Glyco_hydro_32N"/>
    <property type="match status" value="1"/>
</dbReference>
<organism evidence="12 13">
    <name type="scientific">Thomasclavelia cocleata</name>
    <dbReference type="NCBI Taxonomy" id="69824"/>
    <lineage>
        <taxon>Bacteria</taxon>
        <taxon>Bacillati</taxon>
        <taxon>Bacillota</taxon>
        <taxon>Erysipelotrichia</taxon>
        <taxon>Erysipelotrichales</taxon>
        <taxon>Coprobacillaceae</taxon>
        <taxon>Thomasclavelia</taxon>
    </lineage>
</organism>
<dbReference type="InterPro" id="IPR013148">
    <property type="entry name" value="Glyco_hydro_32_N"/>
</dbReference>
<dbReference type="GO" id="GO:0005737">
    <property type="term" value="C:cytoplasm"/>
    <property type="evidence" value="ECO:0007669"/>
    <property type="project" value="UniProtKB-SubCell"/>
</dbReference>
<keyword evidence="5 8" id="KW-0378">Hydrolase</keyword>
<evidence type="ECO:0000259" key="11">
    <source>
        <dbReference type="Pfam" id="PF08244"/>
    </source>
</evidence>
<dbReference type="Gene3D" id="2.60.120.560">
    <property type="entry name" value="Exo-inulinase, domain 1"/>
    <property type="match status" value="1"/>
</dbReference>
<comment type="catalytic activity">
    <reaction evidence="8">
        <text>Hydrolysis of terminal non-reducing beta-D-fructofuranoside residues in beta-D-fructofuranosides.</text>
        <dbReference type="EC" id="3.2.1.26"/>
    </reaction>
</comment>
<keyword evidence="9" id="KW-0963">Cytoplasm</keyword>
<comment type="pathway">
    <text evidence="1 9">Glycan biosynthesis; sucrose metabolism.</text>
</comment>
<dbReference type="InterPro" id="IPR051214">
    <property type="entry name" value="GH32_Enzymes"/>
</dbReference>
<evidence type="ECO:0000256" key="3">
    <source>
        <dbReference type="ARBA" id="ARBA00012758"/>
    </source>
</evidence>
<evidence type="ECO:0000256" key="5">
    <source>
        <dbReference type="ARBA" id="ARBA00022801"/>
    </source>
</evidence>
<keyword evidence="13" id="KW-1185">Reference proteome</keyword>
<keyword evidence="6 8" id="KW-0326">Glycosidase</keyword>
<evidence type="ECO:0000256" key="2">
    <source>
        <dbReference type="ARBA" id="ARBA00009902"/>
    </source>
</evidence>
<dbReference type="UniPathway" id="UPA00238"/>
<dbReference type="InterPro" id="IPR018053">
    <property type="entry name" value="Glyco_hydro_32_AS"/>
</dbReference>
<evidence type="ECO:0000313" key="13">
    <source>
        <dbReference type="Proteomes" id="UP000198558"/>
    </source>
</evidence>
<evidence type="ECO:0000313" key="12">
    <source>
        <dbReference type="EMBL" id="SET88685.1"/>
    </source>
</evidence>
<comment type="function">
    <text evidence="9">Enables the bacterium to metabolize sucrose as a sole carbon source.</text>
</comment>
<dbReference type="Pfam" id="PF08244">
    <property type="entry name" value="Glyco_hydro_32C"/>
    <property type="match status" value="1"/>
</dbReference>
<dbReference type="NCBIfam" id="TIGR01322">
    <property type="entry name" value="scrB_fam"/>
    <property type="match status" value="1"/>
</dbReference>
<dbReference type="PANTHER" id="PTHR43101">
    <property type="entry name" value="BETA-FRUCTOSIDASE"/>
    <property type="match status" value="1"/>
</dbReference>
<feature type="domain" description="Glycosyl hydrolase family 32 C-terminal" evidence="11">
    <location>
        <begin position="386"/>
        <end position="445"/>
    </location>
</feature>
<dbReference type="PROSITE" id="PS00609">
    <property type="entry name" value="GLYCOSYL_HYDROL_F32"/>
    <property type="match status" value="1"/>
</dbReference>
<dbReference type="OrthoDB" id="9759709at2"/>
<accession>A0A1I0HX78</accession>
<dbReference type="InterPro" id="IPR001362">
    <property type="entry name" value="Glyco_hydro_32"/>
</dbReference>
<dbReference type="GO" id="GO:0004564">
    <property type="term" value="F:beta-fructofuranosidase activity"/>
    <property type="evidence" value="ECO:0007669"/>
    <property type="project" value="UniProtKB-EC"/>
</dbReference>
<dbReference type="Proteomes" id="UP000198558">
    <property type="component" value="Unassembled WGS sequence"/>
</dbReference>
<evidence type="ECO:0000256" key="9">
    <source>
        <dbReference type="RuleBase" id="RU365015"/>
    </source>
</evidence>
<dbReference type="EMBL" id="FOIN01000065">
    <property type="protein sequence ID" value="SET88685.1"/>
    <property type="molecule type" value="Genomic_DNA"/>
</dbReference>
<dbReference type="SUPFAM" id="SSF75005">
    <property type="entry name" value="Arabinanase/levansucrase/invertase"/>
    <property type="match status" value="1"/>
</dbReference>
<evidence type="ECO:0000259" key="10">
    <source>
        <dbReference type="Pfam" id="PF00251"/>
    </source>
</evidence>
<evidence type="ECO:0000256" key="8">
    <source>
        <dbReference type="RuleBase" id="RU362110"/>
    </source>
</evidence>
<dbReference type="InterPro" id="IPR006232">
    <property type="entry name" value="Suc6P_hydrolase"/>
</dbReference>
<dbReference type="GO" id="GO:0005985">
    <property type="term" value="P:sucrose metabolic process"/>
    <property type="evidence" value="ECO:0007669"/>
    <property type="project" value="UniProtKB-UniPathway"/>
</dbReference>
<protein>
    <recommendedName>
        <fullName evidence="4 8">Sucrose-6-phosphate hydrolase</fullName>
        <ecNumber evidence="3 8">3.2.1.26</ecNumber>
    </recommendedName>
    <alternativeName>
        <fullName evidence="7 9">Invertase</fullName>
    </alternativeName>
</protein>
<evidence type="ECO:0000256" key="1">
    <source>
        <dbReference type="ARBA" id="ARBA00004914"/>
    </source>
</evidence>
<dbReference type="GeneID" id="78289636"/>